<evidence type="ECO:0000313" key="3">
    <source>
        <dbReference type="Proteomes" id="UP000835052"/>
    </source>
</evidence>
<dbReference type="Proteomes" id="UP000835052">
    <property type="component" value="Unassembled WGS sequence"/>
</dbReference>
<feature type="compositionally biased region" description="Polar residues" evidence="1">
    <location>
        <begin position="467"/>
        <end position="481"/>
    </location>
</feature>
<comment type="caution">
    <text evidence="2">The sequence shown here is derived from an EMBL/GenBank/DDBJ whole genome shotgun (WGS) entry which is preliminary data.</text>
</comment>
<feature type="region of interest" description="Disordered" evidence="1">
    <location>
        <begin position="131"/>
        <end position="234"/>
    </location>
</feature>
<evidence type="ECO:0000313" key="2">
    <source>
        <dbReference type="EMBL" id="CAD6191913.1"/>
    </source>
</evidence>
<feature type="compositionally biased region" description="Low complexity" evidence="1">
    <location>
        <begin position="166"/>
        <end position="206"/>
    </location>
</feature>
<name>A0A8S1H819_9PELO</name>
<feature type="compositionally biased region" description="Polar residues" evidence="1">
    <location>
        <begin position="501"/>
        <end position="516"/>
    </location>
</feature>
<dbReference type="AlphaFoldDB" id="A0A8S1H819"/>
<feature type="region of interest" description="Disordered" evidence="1">
    <location>
        <begin position="273"/>
        <end position="317"/>
    </location>
</feature>
<organism evidence="2 3">
    <name type="scientific">Caenorhabditis auriculariae</name>
    <dbReference type="NCBI Taxonomy" id="2777116"/>
    <lineage>
        <taxon>Eukaryota</taxon>
        <taxon>Metazoa</taxon>
        <taxon>Ecdysozoa</taxon>
        <taxon>Nematoda</taxon>
        <taxon>Chromadorea</taxon>
        <taxon>Rhabditida</taxon>
        <taxon>Rhabditina</taxon>
        <taxon>Rhabditomorpha</taxon>
        <taxon>Rhabditoidea</taxon>
        <taxon>Rhabditidae</taxon>
        <taxon>Peloderinae</taxon>
        <taxon>Caenorhabditis</taxon>
    </lineage>
</organism>
<feature type="region of interest" description="Disordered" evidence="1">
    <location>
        <begin position="409"/>
        <end position="516"/>
    </location>
</feature>
<keyword evidence="3" id="KW-1185">Reference proteome</keyword>
<feature type="region of interest" description="Disordered" evidence="1">
    <location>
        <begin position="332"/>
        <end position="363"/>
    </location>
</feature>
<evidence type="ECO:0000256" key="1">
    <source>
        <dbReference type="SAM" id="MobiDB-lite"/>
    </source>
</evidence>
<dbReference type="EMBL" id="CAJGYM010000024">
    <property type="protein sequence ID" value="CAD6191913.1"/>
    <property type="molecule type" value="Genomic_DNA"/>
</dbReference>
<feature type="compositionally biased region" description="Low complexity" evidence="1">
    <location>
        <begin position="286"/>
        <end position="301"/>
    </location>
</feature>
<sequence length="516" mass="55806">MTDSMESVDLQLFRDISVPKRRDYHRLSNSPTRDQPLDDDYFEKMCQKPLIQCSTPAKMNMADVPLSENDIMLTINENFEEPAKSPDIVSDKESVITTIEVKPPGRAPLKIAPANETDNIEDLSRLALFAPKQPLRLTQRRRSERQQQEATGRSIPAPKTRSRTPSVSSRAAVGAHRSSSSVRSSSAVRAPPATSAVAPRSASVTRGVMAARRERTPSVARPAPQAISDGPVTRSKARIAAASGTPVTAAVTRPVVSSRRSDVEKLERKMGVMSIGGGHEPRNRAPRGNTTGTTAGRRSNSVTRPKPAPAVSSTNNTAARPMATIRRSNMHRLTNDGKPTSKPENAAVPQQTVQKPAVEQAKPKVDMAVRSRPAPLRIAPSPSKPVRKSGSTEIGARLPLTLAHRRSKVVPPAPARTNATPVRPPVAAEPKVAKTLRRSDMQSLVDRLSTPKNPTNRRSTVRESRKSVQVPNFVRSTSKSGCPTVGGTHGLRDTPKARKFTGSNRSLASNPVESKQ</sequence>
<proteinExistence type="predicted"/>
<gene>
    <name evidence="2" type="ORF">CAUJ_LOCUS7832</name>
</gene>
<accession>A0A8S1H819</accession>
<dbReference type="OrthoDB" id="5847356at2759"/>
<reference evidence="2" key="1">
    <citation type="submission" date="2020-10" db="EMBL/GenBank/DDBJ databases">
        <authorList>
            <person name="Kikuchi T."/>
        </authorList>
    </citation>
    <scope>NUCLEOTIDE SEQUENCE</scope>
    <source>
        <strain evidence="2">NKZ352</strain>
    </source>
</reference>
<protein>
    <submittedName>
        <fullName evidence="2">Uncharacterized protein</fullName>
    </submittedName>
</protein>